<sequence>MRVLMIDDHALFRAGLAALLERRGIEVVASVGDGKEGLELAEQLKPDVILLDMRMPGMDGIEVLRALREGGNETPVAVVTTSRDGMDLIKSLRGGAQAYLIKDMEPDELVSALQEVTSGETVVAKELAGVLARVVQGDGGSPTRAPTELAELTPREQEILKHLAEGQSNKVIARNLGISDGTVKLHVKAILRKLGVHSRVEAAVMAVQLGLARKSE</sequence>
<feature type="modified residue" description="4-aspartylphosphate" evidence="3">
    <location>
        <position position="52"/>
    </location>
</feature>
<dbReference type="EMBL" id="QPJY01000002">
    <property type="protein sequence ID" value="RCX31954.1"/>
    <property type="molecule type" value="Genomic_DNA"/>
</dbReference>
<protein>
    <submittedName>
        <fullName evidence="6">LuxR family two component transcriptional regulator</fullName>
    </submittedName>
</protein>
<dbReference type="InterPro" id="IPR058245">
    <property type="entry name" value="NreC/VraR/RcsB-like_REC"/>
</dbReference>
<dbReference type="OrthoDB" id="9796655at2"/>
<evidence type="ECO:0000259" key="4">
    <source>
        <dbReference type="PROSITE" id="PS50043"/>
    </source>
</evidence>
<dbReference type="SMART" id="SM00421">
    <property type="entry name" value="HTH_LUXR"/>
    <property type="match status" value="1"/>
</dbReference>
<dbReference type="PROSITE" id="PS00622">
    <property type="entry name" value="HTH_LUXR_1"/>
    <property type="match status" value="1"/>
</dbReference>
<dbReference type="Pfam" id="PF00072">
    <property type="entry name" value="Response_reg"/>
    <property type="match status" value="1"/>
</dbReference>
<dbReference type="PROSITE" id="PS50043">
    <property type="entry name" value="HTH_LUXR_2"/>
    <property type="match status" value="1"/>
</dbReference>
<keyword evidence="2" id="KW-0238">DNA-binding</keyword>
<evidence type="ECO:0000259" key="5">
    <source>
        <dbReference type="PROSITE" id="PS50110"/>
    </source>
</evidence>
<dbReference type="PANTHER" id="PTHR43214:SF38">
    <property type="entry name" value="NITRATE_NITRITE RESPONSE REGULATOR PROTEIN NARL"/>
    <property type="match status" value="1"/>
</dbReference>
<dbReference type="PANTHER" id="PTHR43214">
    <property type="entry name" value="TWO-COMPONENT RESPONSE REGULATOR"/>
    <property type="match status" value="1"/>
</dbReference>
<dbReference type="InterPro" id="IPR000792">
    <property type="entry name" value="Tscrpt_reg_LuxR_C"/>
</dbReference>
<evidence type="ECO:0000256" key="1">
    <source>
        <dbReference type="ARBA" id="ARBA00022553"/>
    </source>
</evidence>
<dbReference type="InterPro" id="IPR039420">
    <property type="entry name" value="WalR-like"/>
</dbReference>
<dbReference type="CDD" id="cd06170">
    <property type="entry name" value="LuxR_C_like"/>
    <property type="match status" value="1"/>
</dbReference>
<dbReference type="SUPFAM" id="SSF46894">
    <property type="entry name" value="C-terminal effector domain of the bipartite response regulators"/>
    <property type="match status" value="1"/>
</dbReference>
<dbReference type="AlphaFoldDB" id="A0A369CJD2"/>
<dbReference type="GO" id="GO:0000160">
    <property type="term" value="P:phosphorelay signal transduction system"/>
    <property type="evidence" value="ECO:0007669"/>
    <property type="project" value="InterPro"/>
</dbReference>
<evidence type="ECO:0000256" key="2">
    <source>
        <dbReference type="ARBA" id="ARBA00023125"/>
    </source>
</evidence>
<evidence type="ECO:0000313" key="6">
    <source>
        <dbReference type="EMBL" id="RCX31954.1"/>
    </source>
</evidence>
<dbReference type="GO" id="GO:0006355">
    <property type="term" value="P:regulation of DNA-templated transcription"/>
    <property type="evidence" value="ECO:0007669"/>
    <property type="project" value="InterPro"/>
</dbReference>
<dbReference type="PROSITE" id="PS50110">
    <property type="entry name" value="RESPONSE_REGULATORY"/>
    <property type="match status" value="1"/>
</dbReference>
<accession>A0A369CJD2</accession>
<dbReference type="InterPro" id="IPR001789">
    <property type="entry name" value="Sig_transdc_resp-reg_receiver"/>
</dbReference>
<evidence type="ECO:0000256" key="3">
    <source>
        <dbReference type="PROSITE-ProRule" id="PRU00169"/>
    </source>
</evidence>
<dbReference type="InterPro" id="IPR011006">
    <property type="entry name" value="CheY-like_superfamily"/>
</dbReference>
<dbReference type="GO" id="GO:0003677">
    <property type="term" value="F:DNA binding"/>
    <property type="evidence" value="ECO:0007669"/>
    <property type="project" value="UniProtKB-KW"/>
</dbReference>
<evidence type="ECO:0000313" key="7">
    <source>
        <dbReference type="Proteomes" id="UP000252707"/>
    </source>
</evidence>
<feature type="domain" description="HTH luxR-type" evidence="4">
    <location>
        <begin position="145"/>
        <end position="210"/>
    </location>
</feature>
<proteinExistence type="predicted"/>
<organism evidence="6 7">
    <name type="scientific">Thioalbus denitrificans</name>
    <dbReference type="NCBI Taxonomy" id="547122"/>
    <lineage>
        <taxon>Bacteria</taxon>
        <taxon>Pseudomonadati</taxon>
        <taxon>Pseudomonadota</taxon>
        <taxon>Gammaproteobacteria</taxon>
        <taxon>Chromatiales</taxon>
        <taxon>Ectothiorhodospiraceae</taxon>
        <taxon>Thioalbus</taxon>
    </lineage>
</organism>
<gene>
    <name evidence="6" type="ORF">DFQ59_102303</name>
</gene>
<dbReference type="Proteomes" id="UP000252707">
    <property type="component" value="Unassembled WGS sequence"/>
</dbReference>
<dbReference type="Gene3D" id="3.40.50.2300">
    <property type="match status" value="1"/>
</dbReference>
<dbReference type="SUPFAM" id="SSF52172">
    <property type="entry name" value="CheY-like"/>
    <property type="match status" value="1"/>
</dbReference>
<keyword evidence="1 3" id="KW-0597">Phosphoprotein</keyword>
<comment type="caution">
    <text evidence="6">The sequence shown here is derived from an EMBL/GenBank/DDBJ whole genome shotgun (WGS) entry which is preliminary data.</text>
</comment>
<feature type="domain" description="Response regulatory" evidence="5">
    <location>
        <begin position="2"/>
        <end position="117"/>
    </location>
</feature>
<dbReference type="CDD" id="cd17535">
    <property type="entry name" value="REC_NarL-like"/>
    <property type="match status" value="1"/>
</dbReference>
<dbReference type="PRINTS" id="PR00038">
    <property type="entry name" value="HTHLUXR"/>
</dbReference>
<name>A0A369CJD2_9GAMM</name>
<reference evidence="6 7" key="1">
    <citation type="submission" date="2018-07" db="EMBL/GenBank/DDBJ databases">
        <title>Genomic Encyclopedia of Type Strains, Phase IV (KMG-IV): sequencing the most valuable type-strain genomes for metagenomic binning, comparative biology and taxonomic classification.</title>
        <authorList>
            <person name="Goeker M."/>
        </authorList>
    </citation>
    <scope>NUCLEOTIDE SEQUENCE [LARGE SCALE GENOMIC DNA]</scope>
    <source>
        <strain evidence="6 7">DSM 26407</strain>
    </source>
</reference>
<dbReference type="Pfam" id="PF00196">
    <property type="entry name" value="GerE"/>
    <property type="match status" value="1"/>
</dbReference>
<dbReference type="InterPro" id="IPR016032">
    <property type="entry name" value="Sig_transdc_resp-reg_C-effctor"/>
</dbReference>
<dbReference type="RefSeq" id="WP_114278783.1">
    <property type="nucleotide sequence ID" value="NZ_QPJY01000002.1"/>
</dbReference>
<keyword evidence="7" id="KW-1185">Reference proteome</keyword>
<dbReference type="SMART" id="SM00448">
    <property type="entry name" value="REC"/>
    <property type="match status" value="1"/>
</dbReference>